<dbReference type="InterPro" id="IPR017871">
    <property type="entry name" value="ABC_transporter-like_CS"/>
</dbReference>
<protein>
    <submittedName>
        <fullName evidence="5">ABC transporter ATP-binding protein</fullName>
    </submittedName>
</protein>
<keyword evidence="3 5" id="KW-0067">ATP-binding</keyword>
<evidence type="ECO:0000256" key="2">
    <source>
        <dbReference type="ARBA" id="ARBA00022741"/>
    </source>
</evidence>
<evidence type="ECO:0000259" key="4">
    <source>
        <dbReference type="PROSITE" id="PS50893"/>
    </source>
</evidence>
<dbReference type="PANTHER" id="PTHR42711">
    <property type="entry name" value="ABC TRANSPORTER ATP-BINDING PROTEIN"/>
    <property type="match status" value="1"/>
</dbReference>
<dbReference type="InterPro" id="IPR027417">
    <property type="entry name" value="P-loop_NTPase"/>
</dbReference>
<dbReference type="SMART" id="SM00382">
    <property type="entry name" value="AAA"/>
    <property type="match status" value="1"/>
</dbReference>
<dbReference type="InterPro" id="IPR003439">
    <property type="entry name" value="ABC_transporter-like_ATP-bd"/>
</dbReference>
<feature type="domain" description="ABC transporter" evidence="4">
    <location>
        <begin position="2"/>
        <end position="232"/>
    </location>
</feature>
<evidence type="ECO:0000313" key="5">
    <source>
        <dbReference type="EMBL" id="BFH72169.1"/>
    </source>
</evidence>
<dbReference type="GO" id="GO:0016887">
    <property type="term" value="F:ATP hydrolysis activity"/>
    <property type="evidence" value="ECO:0007669"/>
    <property type="project" value="InterPro"/>
</dbReference>
<dbReference type="PROSITE" id="PS00211">
    <property type="entry name" value="ABC_TRANSPORTER_1"/>
    <property type="match status" value="1"/>
</dbReference>
<dbReference type="PANTHER" id="PTHR42711:SF18">
    <property type="entry name" value="ABC TRANSPORTER, ATP-BINDING PROTEIN"/>
    <property type="match status" value="1"/>
</dbReference>
<dbReference type="KEGG" id="sjv:SJAV_01130"/>
<dbReference type="RefSeq" id="WP_369610417.1">
    <property type="nucleotide sequence ID" value="NZ_AP031322.1"/>
</dbReference>
<dbReference type="AlphaFoldDB" id="A0AAT9GMP7"/>
<reference evidence="5" key="1">
    <citation type="submission" date="2024-03" db="EMBL/GenBank/DDBJ databases">
        <title>Complete genome sequence of Sulfurisphaera javensis strain KD-1.</title>
        <authorList>
            <person name="Sakai H."/>
            <person name="Nur N."/>
            <person name="Suwanto A."/>
            <person name="Kurosawa N."/>
        </authorList>
    </citation>
    <scope>NUCLEOTIDE SEQUENCE</scope>
    <source>
        <strain evidence="5">KD-1</strain>
    </source>
</reference>
<gene>
    <name evidence="5" type="ORF">SJAV_01130</name>
</gene>
<sequence>MITVNNLYKNYGKFPALKGISFEVNNGEIVGFVGLNGAGKSTTIKISAGVILPTKGDVEIDGYSVTKDKKKAVRNVGWVPELPIFEPNVKALDYFVYLSGYYGISTSEARSIGKKLFAELGLSGWENTKLDNFSQGMKKRFALAVSLVSNPNNFLFDEVLNGLDPQGIQFFKELALRLKKDGRAILFSSHILSEVENLADKVVFIHKGKIIGIKKIEDLRKLVTRKVIKVVVNDPNSALKVCEKYGKPTLINGEIFINDFEGDIPSLAVDLKPYGVVEIGYLRENLENVFFQLISEYEKTYQ</sequence>
<dbReference type="PROSITE" id="PS50893">
    <property type="entry name" value="ABC_TRANSPORTER_2"/>
    <property type="match status" value="1"/>
</dbReference>
<evidence type="ECO:0000256" key="3">
    <source>
        <dbReference type="ARBA" id="ARBA00022840"/>
    </source>
</evidence>
<dbReference type="SUPFAM" id="SSF52540">
    <property type="entry name" value="P-loop containing nucleoside triphosphate hydrolases"/>
    <property type="match status" value="1"/>
</dbReference>
<keyword evidence="2" id="KW-0547">Nucleotide-binding</keyword>
<dbReference type="Pfam" id="PF00005">
    <property type="entry name" value="ABC_tran"/>
    <property type="match status" value="1"/>
</dbReference>
<name>A0AAT9GMP7_9CREN</name>
<dbReference type="InterPro" id="IPR003593">
    <property type="entry name" value="AAA+_ATPase"/>
</dbReference>
<organism evidence="5">
    <name type="scientific">Sulfurisphaera javensis</name>
    <dbReference type="NCBI Taxonomy" id="2049879"/>
    <lineage>
        <taxon>Archaea</taxon>
        <taxon>Thermoproteota</taxon>
        <taxon>Thermoprotei</taxon>
        <taxon>Sulfolobales</taxon>
        <taxon>Sulfolobaceae</taxon>
        <taxon>Sulfurisphaera</taxon>
    </lineage>
</organism>
<dbReference type="CDD" id="cd03230">
    <property type="entry name" value="ABC_DR_subfamily_A"/>
    <property type="match status" value="1"/>
</dbReference>
<accession>A0AAT9GMP7</accession>
<dbReference type="GeneID" id="92353046"/>
<dbReference type="InterPro" id="IPR050763">
    <property type="entry name" value="ABC_transporter_ATP-binding"/>
</dbReference>
<dbReference type="EMBL" id="AP031322">
    <property type="protein sequence ID" value="BFH72169.1"/>
    <property type="molecule type" value="Genomic_DNA"/>
</dbReference>
<dbReference type="GO" id="GO:0005524">
    <property type="term" value="F:ATP binding"/>
    <property type="evidence" value="ECO:0007669"/>
    <property type="project" value="UniProtKB-KW"/>
</dbReference>
<keyword evidence="1" id="KW-0813">Transport</keyword>
<proteinExistence type="predicted"/>
<evidence type="ECO:0000256" key="1">
    <source>
        <dbReference type="ARBA" id="ARBA00022448"/>
    </source>
</evidence>
<dbReference type="Gene3D" id="3.40.50.300">
    <property type="entry name" value="P-loop containing nucleotide triphosphate hydrolases"/>
    <property type="match status" value="1"/>
</dbReference>